<keyword evidence="10" id="KW-1185">Reference proteome</keyword>
<evidence type="ECO:0000256" key="3">
    <source>
        <dbReference type="ARBA" id="ARBA00022989"/>
    </source>
</evidence>
<dbReference type="InterPro" id="IPR036259">
    <property type="entry name" value="MFS_trans_sf"/>
</dbReference>
<feature type="transmembrane region" description="Helical" evidence="7">
    <location>
        <begin position="168"/>
        <end position="188"/>
    </location>
</feature>
<dbReference type="PANTHER" id="PTHR23502">
    <property type="entry name" value="MAJOR FACILITATOR SUPERFAMILY"/>
    <property type="match status" value="1"/>
</dbReference>
<feature type="compositionally biased region" description="Basic and acidic residues" evidence="6">
    <location>
        <begin position="78"/>
        <end position="92"/>
    </location>
</feature>
<feature type="transmembrane region" description="Helical" evidence="7">
    <location>
        <begin position="443"/>
        <end position="465"/>
    </location>
</feature>
<dbReference type="EMBL" id="QKXC01000226">
    <property type="protein sequence ID" value="RBR10974.1"/>
    <property type="molecule type" value="Genomic_DNA"/>
</dbReference>
<feature type="domain" description="Major facilitator superfamily (MFS) profile" evidence="8">
    <location>
        <begin position="170"/>
        <end position="600"/>
    </location>
</feature>
<evidence type="ECO:0000256" key="1">
    <source>
        <dbReference type="ARBA" id="ARBA00004141"/>
    </source>
</evidence>
<dbReference type="RefSeq" id="XP_031012552.1">
    <property type="nucleotide sequence ID" value="XM_031163385.1"/>
</dbReference>
<proteinExistence type="predicted"/>
<dbReference type="InterPro" id="IPR020846">
    <property type="entry name" value="MFS_dom"/>
</dbReference>
<feature type="transmembrane region" description="Helical" evidence="7">
    <location>
        <begin position="297"/>
        <end position="319"/>
    </location>
</feature>
<keyword evidence="3 7" id="KW-1133">Transmembrane helix</keyword>
<comment type="subcellular location">
    <subcellularLocation>
        <location evidence="1">Membrane</location>
        <topology evidence="1">Multi-pass membrane protein</topology>
    </subcellularLocation>
</comment>
<feature type="transmembrane region" description="Helical" evidence="7">
    <location>
        <begin position="510"/>
        <end position="535"/>
    </location>
</feature>
<dbReference type="GeneID" id="41998681"/>
<evidence type="ECO:0000313" key="9">
    <source>
        <dbReference type="EMBL" id="RBR10974.1"/>
    </source>
</evidence>
<feature type="region of interest" description="Disordered" evidence="6">
    <location>
        <begin position="69"/>
        <end position="92"/>
    </location>
</feature>
<dbReference type="GO" id="GO:0015244">
    <property type="term" value="F:fluconazole transmembrane transporter activity"/>
    <property type="evidence" value="ECO:0007669"/>
    <property type="project" value="TreeGrafter"/>
</dbReference>
<dbReference type="AlphaFoldDB" id="A0A366R1D5"/>
<feature type="transmembrane region" description="Helical" evidence="7">
    <location>
        <begin position="208"/>
        <end position="225"/>
    </location>
</feature>
<dbReference type="Proteomes" id="UP000253153">
    <property type="component" value="Unassembled WGS sequence"/>
</dbReference>
<feature type="transmembrane region" description="Helical" evidence="7">
    <location>
        <begin position="542"/>
        <end position="565"/>
    </location>
</feature>
<keyword evidence="2 7" id="KW-0812">Transmembrane</keyword>
<dbReference type="Gene3D" id="1.20.1250.20">
    <property type="entry name" value="MFS general substrate transporter like domains"/>
    <property type="match status" value="1"/>
</dbReference>
<feature type="transmembrane region" description="Helical" evidence="7">
    <location>
        <begin position="577"/>
        <end position="597"/>
    </location>
</feature>
<evidence type="ECO:0000256" key="6">
    <source>
        <dbReference type="SAM" id="MobiDB-lite"/>
    </source>
</evidence>
<evidence type="ECO:0000256" key="2">
    <source>
        <dbReference type="ARBA" id="ARBA00022692"/>
    </source>
</evidence>
<dbReference type="OrthoDB" id="3357846at2759"/>
<dbReference type="InterPro" id="IPR011701">
    <property type="entry name" value="MFS"/>
</dbReference>
<dbReference type="Pfam" id="PF07690">
    <property type="entry name" value="MFS_1"/>
    <property type="match status" value="1"/>
</dbReference>
<organism evidence="9 10">
    <name type="scientific">Fusarium coffeatum</name>
    <dbReference type="NCBI Taxonomy" id="231269"/>
    <lineage>
        <taxon>Eukaryota</taxon>
        <taxon>Fungi</taxon>
        <taxon>Dikarya</taxon>
        <taxon>Ascomycota</taxon>
        <taxon>Pezizomycotina</taxon>
        <taxon>Sordariomycetes</taxon>
        <taxon>Hypocreomycetidae</taxon>
        <taxon>Hypocreales</taxon>
        <taxon>Nectriaceae</taxon>
        <taxon>Fusarium</taxon>
        <taxon>Fusarium incarnatum-equiseti species complex</taxon>
    </lineage>
</organism>
<dbReference type="PANTHER" id="PTHR23502:SF23">
    <property type="entry name" value="FLUCONAZOLE RESISTANCE PROTEIN 1"/>
    <property type="match status" value="1"/>
</dbReference>
<dbReference type="GO" id="GO:1990961">
    <property type="term" value="P:xenobiotic detoxification by transmembrane export across the plasma membrane"/>
    <property type="evidence" value="ECO:0007669"/>
    <property type="project" value="TreeGrafter"/>
</dbReference>
<protein>
    <recommendedName>
        <fullName evidence="8">Major facilitator superfamily (MFS) profile domain-containing protein</fullName>
    </recommendedName>
</protein>
<feature type="transmembrane region" description="Helical" evidence="7">
    <location>
        <begin position="404"/>
        <end position="423"/>
    </location>
</feature>
<name>A0A366R1D5_9HYPO</name>
<dbReference type="FunFam" id="1.20.1250.20:FF:000011">
    <property type="entry name" value="MFS multidrug transporter, putative"/>
    <property type="match status" value="1"/>
</dbReference>
<dbReference type="PROSITE" id="PS50850">
    <property type="entry name" value="MFS"/>
    <property type="match status" value="1"/>
</dbReference>
<feature type="transmembrane region" description="Helical" evidence="7">
    <location>
        <begin position="486"/>
        <end position="504"/>
    </location>
</feature>
<evidence type="ECO:0000313" key="10">
    <source>
        <dbReference type="Proteomes" id="UP000253153"/>
    </source>
</evidence>
<evidence type="ECO:0000256" key="4">
    <source>
        <dbReference type="ARBA" id="ARBA00023136"/>
    </source>
</evidence>
<sequence length="615" mass="68025">MADLIRDAPLGQLIRFVTRNKYLQYPEEKPGFKLPESWDAVLNNPDAIIDETSGANNNTLLTGTALASSASSTVAATEDPKAKGETEKETEDIERADAVPVRLHRSRSPQETQAYTIDRLEADEEHDVEKVKSIPVVPKRTKDGHVLVDWYYSDDNENPHNWTNNRRLGVALIICLYTFVVYTSSAIYTSSTEGIMHAFGVSQLKATLGLSLYVLGYGIGPLVFSPLSEIPRIGRNPVYIVTMFLFVIISIPTALVKNYPGLMVLRFLQGFFGSPCLASGGASLGDIYSLMALPYAMMAWVSAAYCGPALGPLLSGFAVPVKGWRWSLYESIWASAPIFILMFLLLPETSGANILLRRAERLRKLTGNERFMSQSEIDQRHMKVSAIAIDALIKPMEITIKDPAVLFVQIYTAIIYGIYYSFFEVFPRVYPVYYGMNLGEIGLVFLCVLVSCMIGVGVYLAYLYYYMDPRIAKRGWPVQESRLVPALPASLGPTIGLFLFAWTARSSIHWIVPTIGITIYGATVFVVMQCIFVYIPLSYPMYAASLFAANDFFRSALACGSVLFAQPLFDNLGVAKGTSLLGGLSVIGIIGIWLLYFNGAKLRSLSKFAISDHVE</sequence>
<keyword evidence="4 7" id="KW-0472">Membrane</keyword>
<comment type="caution">
    <text evidence="9">The sequence shown here is derived from an EMBL/GenBank/DDBJ whole genome shotgun (WGS) entry which is preliminary data.</text>
</comment>
<accession>A0A366R1D5</accession>
<feature type="transmembrane region" description="Helical" evidence="7">
    <location>
        <begin position="331"/>
        <end position="356"/>
    </location>
</feature>
<reference evidence="9 10" key="1">
    <citation type="submission" date="2018-06" db="EMBL/GenBank/DDBJ databases">
        <title>Fusarium incarnatum-equiseti species complex species 28.</title>
        <authorList>
            <person name="Gardiner D.M."/>
        </authorList>
    </citation>
    <scope>NUCLEOTIDE SEQUENCE [LARGE SCALE GENOMIC DNA]</scope>
    <source>
        <strain evidence="9 10">FIESC_28</strain>
    </source>
</reference>
<dbReference type="GO" id="GO:0005886">
    <property type="term" value="C:plasma membrane"/>
    <property type="evidence" value="ECO:0007669"/>
    <property type="project" value="TreeGrafter"/>
</dbReference>
<evidence type="ECO:0000256" key="7">
    <source>
        <dbReference type="SAM" id="Phobius"/>
    </source>
</evidence>
<keyword evidence="5" id="KW-0325">Glycoprotein</keyword>
<dbReference type="SUPFAM" id="SSF103473">
    <property type="entry name" value="MFS general substrate transporter"/>
    <property type="match status" value="1"/>
</dbReference>
<dbReference type="CDD" id="cd17323">
    <property type="entry name" value="MFS_Tpo1_MDR_like"/>
    <property type="match status" value="1"/>
</dbReference>
<feature type="transmembrane region" description="Helical" evidence="7">
    <location>
        <begin position="267"/>
        <end position="285"/>
    </location>
</feature>
<gene>
    <name evidence="9" type="ORF">FIESC28_09248</name>
</gene>
<evidence type="ECO:0000256" key="5">
    <source>
        <dbReference type="ARBA" id="ARBA00023180"/>
    </source>
</evidence>
<feature type="transmembrane region" description="Helical" evidence="7">
    <location>
        <begin position="237"/>
        <end position="255"/>
    </location>
</feature>
<evidence type="ECO:0000259" key="8">
    <source>
        <dbReference type="PROSITE" id="PS50850"/>
    </source>
</evidence>